<dbReference type="PANTHER" id="PTHR10352">
    <property type="entry name" value="EUKARYOTIC TRANSLATION INITIATION FACTOR 3 SUBUNIT G"/>
    <property type="match status" value="1"/>
</dbReference>
<dbReference type="GO" id="GO:0033290">
    <property type="term" value="C:eukaryotic 48S preinitiation complex"/>
    <property type="evidence" value="ECO:0007669"/>
    <property type="project" value="UniProtKB-UniRule"/>
</dbReference>
<dbReference type="InterPro" id="IPR000504">
    <property type="entry name" value="RRM_dom"/>
</dbReference>
<evidence type="ECO:0000256" key="5">
    <source>
        <dbReference type="HAMAP-Rule" id="MF_03006"/>
    </source>
</evidence>
<dbReference type="GO" id="GO:0016282">
    <property type="term" value="C:eukaryotic 43S preinitiation complex"/>
    <property type="evidence" value="ECO:0007669"/>
    <property type="project" value="UniProtKB-UniRule"/>
</dbReference>
<name>A0A4P9ZLI1_9FUNG</name>
<comment type="similarity">
    <text evidence="5">Belongs to the eIF-3 subunit G family.</text>
</comment>
<dbReference type="SUPFAM" id="SSF54928">
    <property type="entry name" value="RNA-binding domain, RBD"/>
    <property type="match status" value="1"/>
</dbReference>
<evidence type="ECO:0000256" key="3">
    <source>
        <dbReference type="ARBA" id="ARBA00022884"/>
    </source>
</evidence>
<dbReference type="GO" id="GO:0005852">
    <property type="term" value="C:eukaryotic translation initiation factor 3 complex"/>
    <property type="evidence" value="ECO:0007669"/>
    <property type="project" value="UniProtKB-UniRule"/>
</dbReference>
<feature type="domain" description="RRM" evidence="7">
    <location>
        <begin position="214"/>
        <end position="292"/>
    </location>
</feature>
<dbReference type="InterPro" id="IPR035979">
    <property type="entry name" value="RBD_domain_sf"/>
</dbReference>
<dbReference type="GO" id="GO:0003743">
    <property type="term" value="F:translation initiation factor activity"/>
    <property type="evidence" value="ECO:0007669"/>
    <property type="project" value="UniProtKB-UniRule"/>
</dbReference>
<dbReference type="CDD" id="cd12408">
    <property type="entry name" value="RRM_eIF3G_like"/>
    <property type="match status" value="1"/>
</dbReference>
<dbReference type="Gene3D" id="3.30.70.330">
    <property type="match status" value="1"/>
</dbReference>
<dbReference type="AlphaFoldDB" id="A0A4P9ZLI1"/>
<comment type="subcellular location">
    <subcellularLocation>
        <location evidence="5">Cytoplasm</location>
    </subcellularLocation>
</comment>
<evidence type="ECO:0000313" key="8">
    <source>
        <dbReference type="EMBL" id="RKP33993.1"/>
    </source>
</evidence>
<evidence type="ECO:0000256" key="2">
    <source>
        <dbReference type="ARBA" id="ARBA00022540"/>
    </source>
</evidence>
<dbReference type="InterPro" id="IPR017334">
    <property type="entry name" value="eIF3_g"/>
</dbReference>
<dbReference type="InterPro" id="IPR012677">
    <property type="entry name" value="Nucleotide-bd_a/b_plait_sf"/>
</dbReference>
<dbReference type="InterPro" id="IPR024675">
    <property type="entry name" value="eIF3g_N"/>
</dbReference>
<evidence type="ECO:0000256" key="1">
    <source>
        <dbReference type="ARBA" id="ARBA00022490"/>
    </source>
</evidence>
<keyword evidence="1 5" id="KW-0963">Cytoplasm</keyword>
<comment type="subunit">
    <text evidence="5">Component of the eukaryotic translation initiation factor 3 (eIF-3) complex.</text>
</comment>
<keyword evidence="3 6" id="KW-0694">RNA-binding</keyword>
<protein>
    <recommendedName>
        <fullName evidence="5">Eukaryotic translation initiation factor 3 subunit G</fullName>
        <shortName evidence="5">eIF3g</shortName>
    </recommendedName>
    <alternativeName>
        <fullName evidence="5">Eukaryotic translation initiation factor 3 RNA-binding subunit</fullName>
        <shortName evidence="5">eIF-3 RNA-binding subunit</shortName>
    </alternativeName>
    <alternativeName>
        <fullName evidence="5">Translation initiation factor eIF3 p33 subunit homolog</fullName>
        <shortName evidence="5">eIF3 p33 homolog</shortName>
    </alternativeName>
</protein>
<dbReference type="Pfam" id="PF12353">
    <property type="entry name" value="eIF3g"/>
    <property type="match status" value="1"/>
</dbReference>
<gene>
    <name evidence="5" type="primary">TIF35</name>
    <name evidence="8" type="ORF">BJ085DRAFT_43202</name>
</gene>
<evidence type="ECO:0000259" key="7">
    <source>
        <dbReference type="PROSITE" id="PS50102"/>
    </source>
</evidence>
<organism evidence="8 9">
    <name type="scientific">Dimargaris cristalligena</name>
    <dbReference type="NCBI Taxonomy" id="215637"/>
    <lineage>
        <taxon>Eukaryota</taxon>
        <taxon>Fungi</taxon>
        <taxon>Fungi incertae sedis</taxon>
        <taxon>Zoopagomycota</taxon>
        <taxon>Kickxellomycotina</taxon>
        <taxon>Dimargaritomycetes</taxon>
        <taxon>Dimargaritales</taxon>
        <taxon>Dimargaritaceae</taxon>
        <taxon>Dimargaris</taxon>
    </lineage>
</organism>
<dbReference type="Pfam" id="PF00076">
    <property type="entry name" value="RRM_1"/>
    <property type="match status" value="1"/>
</dbReference>
<keyword evidence="4 5" id="KW-0648">Protein biosynthesis</keyword>
<comment type="function">
    <text evidence="5">RNA-binding component of the eukaryotic translation initiation factor 3 (eIF-3) complex, which is involved in protein synthesis of a specialized repertoire of mRNAs and, together with other initiation factors, stimulates binding of mRNA and methionyl-tRNAi to the 40S ribosome. The eIF-3 complex specifically targets and initiates translation of a subset of mRNAs involved in cell proliferation. This subunit can bind 18S rRNA.</text>
</comment>
<dbReference type="CDD" id="cd12933">
    <property type="entry name" value="eIF3G"/>
    <property type="match status" value="1"/>
</dbReference>
<keyword evidence="9" id="KW-1185">Reference proteome</keyword>
<dbReference type="PROSITE" id="PS50102">
    <property type="entry name" value="RRM"/>
    <property type="match status" value="1"/>
</dbReference>
<dbReference type="STRING" id="215637.A0A4P9ZLI1"/>
<reference evidence="9" key="1">
    <citation type="journal article" date="2018" name="Nat. Microbiol.">
        <title>Leveraging single-cell genomics to expand the fungal tree of life.</title>
        <authorList>
            <person name="Ahrendt S.R."/>
            <person name="Quandt C.A."/>
            <person name="Ciobanu D."/>
            <person name="Clum A."/>
            <person name="Salamov A."/>
            <person name="Andreopoulos B."/>
            <person name="Cheng J.F."/>
            <person name="Woyke T."/>
            <person name="Pelin A."/>
            <person name="Henrissat B."/>
            <person name="Reynolds N.K."/>
            <person name="Benny G.L."/>
            <person name="Smith M.E."/>
            <person name="James T.Y."/>
            <person name="Grigoriev I.V."/>
        </authorList>
    </citation>
    <scope>NUCLEOTIDE SEQUENCE [LARGE SCALE GENOMIC DNA]</scope>
    <source>
        <strain evidence="9">RSA 468</strain>
    </source>
</reference>
<dbReference type="InterPro" id="IPR034240">
    <property type="entry name" value="eIF3G_RRM"/>
</dbReference>
<evidence type="ECO:0000256" key="6">
    <source>
        <dbReference type="PROSITE-ProRule" id="PRU00176"/>
    </source>
</evidence>
<dbReference type="EMBL" id="ML003418">
    <property type="protein sequence ID" value="RKP33993.1"/>
    <property type="molecule type" value="Genomic_DNA"/>
</dbReference>
<proteinExistence type="inferred from homology"/>
<evidence type="ECO:0000313" key="9">
    <source>
        <dbReference type="Proteomes" id="UP000268162"/>
    </source>
</evidence>
<dbReference type="HAMAP" id="MF_03006">
    <property type="entry name" value="eIF3g"/>
    <property type="match status" value="1"/>
</dbReference>
<dbReference type="GO" id="GO:0001732">
    <property type="term" value="P:formation of cytoplasmic translation initiation complex"/>
    <property type="evidence" value="ECO:0007669"/>
    <property type="project" value="UniProtKB-UniRule"/>
</dbReference>
<evidence type="ECO:0000256" key="4">
    <source>
        <dbReference type="ARBA" id="ARBA00022917"/>
    </source>
</evidence>
<accession>A0A4P9ZLI1</accession>
<keyword evidence="2 5" id="KW-0396">Initiation factor</keyword>
<dbReference type="Proteomes" id="UP000268162">
    <property type="component" value="Unassembled WGS sequence"/>
</dbReference>
<dbReference type="GO" id="GO:0003723">
    <property type="term" value="F:RNA binding"/>
    <property type="evidence" value="ECO:0007669"/>
    <property type="project" value="UniProtKB-UniRule"/>
</dbReference>
<sequence length="295" mass="31879">MASSSLSQNWADDIDELGKVTPRDSDNNIKTIVEYKTNDEGKKVKVTRKIQMKLVTETVNKVVAERKKLRKFGLESGNKPGPDPATTSLGEQVFLKLTVGFQDVETEESQNKVRSNLKGKNIVCRICKGDHFTTKCPYKDTLQPLQDLAAAGEGADEGAAGADATSASAAAGAGAAGATEVGGSAYVPPHLRNRGAGAAGLTMDSGRERRDDLPTLRITNLSEDTQESDLQTLCRHFGSVSRVFLAKDRETQICRGYAFVSYYDKEDAVKALAGLNGYGYDNLILHADWAKQNTN</sequence>
<dbReference type="SMART" id="SM00360">
    <property type="entry name" value="RRM"/>
    <property type="match status" value="1"/>
</dbReference>
<dbReference type="PIRSF" id="PIRSF037949">
    <property type="entry name" value="Transl_init_eIF-3_RNA-bind"/>
    <property type="match status" value="1"/>
</dbReference>